<proteinExistence type="predicted"/>
<keyword evidence="9" id="KW-0732">Signal</keyword>
<dbReference type="OrthoDB" id="8195814at2759"/>
<feature type="transmembrane region" description="Helical" evidence="8">
    <location>
        <begin position="356"/>
        <end position="375"/>
    </location>
</feature>
<accession>B0WYW8</accession>
<feature type="signal peptide" evidence="9">
    <location>
        <begin position="1"/>
        <end position="18"/>
    </location>
</feature>
<evidence type="ECO:0000256" key="5">
    <source>
        <dbReference type="ARBA" id="ARBA00023136"/>
    </source>
</evidence>
<gene>
    <name evidence="11" type="primary">6045195</name>
    <name evidence="10" type="ORF">CpipJ_CPIJ012478</name>
</gene>
<evidence type="ECO:0008006" key="13">
    <source>
        <dbReference type="Google" id="ProtNLM"/>
    </source>
</evidence>
<dbReference type="PANTHER" id="PTHR42643">
    <property type="entry name" value="IONOTROPIC RECEPTOR 20A-RELATED"/>
    <property type="match status" value="1"/>
</dbReference>
<keyword evidence="5 8" id="KW-0472">Membrane</keyword>
<evidence type="ECO:0000313" key="11">
    <source>
        <dbReference type="EnsemblMetazoa" id="CPIJ012478-PA"/>
    </source>
</evidence>
<dbReference type="InParanoid" id="B0WYW8"/>
<dbReference type="InterPro" id="IPR052192">
    <property type="entry name" value="Insect_Ionotropic_Sensory_Rcpt"/>
</dbReference>
<sequence>MRAITLLLTVALASFANSSNYSIVMPTSYCTLTSNVIYIELIKRLLEDLHYLNVVETSDGQNPSVTALQCTLDGLKQPLTLYTVDKLLKQVYKRKMSENSLDINPYSHLEGFLSRATFEVFMDKLIPGAAQLNPIAKLVLVGYRLTQEEILRLFRRAWIDYRVPNMFVLNRADDASIESCLLNPYRTEPGTIDERNLECEVIVDLKDVADYVEFVQQFLHDRVHSLNKFPLKIAIADIDLMSLAVRGPQGKIQRFTYLDGEIVEIMRQHLNFTTEFVILPSQLSTGFVYPNGSLGGSLELIENGQIDLAANSRIIHSYNCRNLQYLRQLTTTKLIFIVPQNYYNSRSRDRVFFNTFTWSFYAVNIILATTVPLLLKLIDRQNKFPGLMMHTLAVTLAVSTRLPTRIHARLIFSGILLYTIITYSIWQAIIIKRLNTNNDHLDDIQKIDELLDSELVPMIPVAYATFIQPARKEVQDQDIPYKKLSRKSSVAGNNITGAALIATMLASRSTAVMIHDLRAGVVKARFYDDERMQSLIHVIGEHVFEFYTAMALPKDSPLLEPLNEITVRCVEAGIVENELSRIQFKETLYMIEKNRDQHRMGLDAGARRFNLGVWKNVFYYYLVLNGLALVVFVLELIVHKRMKPLKKRRGEKELGPLRLRSKRRVKFAVGKME</sequence>
<dbReference type="VEuPathDB" id="VectorBase:CPIJ012478"/>
<dbReference type="HOGENOM" id="CLU_408409_0_0_1"/>
<dbReference type="EMBL" id="DS232200">
    <property type="protein sequence ID" value="EDS37228.1"/>
    <property type="molecule type" value="Genomic_DNA"/>
</dbReference>
<keyword evidence="12" id="KW-1185">Reference proteome</keyword>
<keyword evidence="7" id="KW-0325">Glycoprotein</keyword>
<evidence type="ECO:0000256" key="7">
    <source>
        <dbReference type="ARBA" id="ARBA00023180"/>
    </source>
</evidence>
<comment type="subcellular location">
    <subcellularLocation>
        <location evidence="1">Cell membrane</location>
        <topology evidence="1">Multi-pass membrane protein</topology>
    </subcellularLocation>
</comment>
<evidence type="ECO:0000256" key="2">
    <source>
        <dbReference type="ARBA" id="ARBA00022475"/>
    </source>
</evidence>
<evidence type="ECO:0000256" key="4">
    <source>
        <dbReference type="ARBA" id="ARBA00022989"/>
    </source>
</evidence>
<reference evidence="10" key="1">
    <citation type="submission" date="2007-03" db="EMBL/GenBank/DDBJ databases">
        <title>Annotation of Culex pipiens quinquefasciatus.</title>
        <authorList>
            <consortium name="The Broad Institute Genome Sequencing Platform"/>
            <person name="Atkinson P.W."/>
            <person name="Hemingway J."/>
            <person name="Christensen B.M."/>
            <person name="Higgs S."/>
            <person name="Kodira C."/>
            <person name="Hannick L."/>
            <person name="Megy K."/>
            <person name="O'Leary S."/>
            <person name="Pearson M."/>
            <person name="Haas B.J."/>
            <person name="Mauceli E."/>
            <person name="Wortman J.R."/>
            <person name="Lee N.H."/>
            <person name="Guigo R."/>
            <person name="Stanke M."/>
            <person name="Alvarado L."/>
            <person name="Amedeo P."/>
            <person name="Antoine C.H."/>
            <person name="Arensburger P."/>
            <person name="Bidwell S.L."/>
            <person name="Crawford M."/>
            <person name="Camaro F."/>
            <person name="Devon K."/>
            <person name="Engels R."/>
            <person name="Hammond M."/>
            <person name="Howarth C."/>
            <person name="Koehrsen M."/>
            <person name="Lawson D."/>
            <person name="Montgomery P."/>
            <person name="Nene V."/>
            <person name="Nusbaum C."/>
            <person name="Puiu D."/>
            <person name="Romero-Severson J."/>
            <person name="Severson D.W."/>
            <person name="Shumway M."/>
            <person name="Sisk P."/>
            <person name="Stolte C."/>
            <person name="Zeng Q."/>
            <person name="Eisenstadt E."/>
            <person name="Fraser-Liggett C."/>
            <person name="Strausberg R."/>
            <person name="Galagan J."/>
            <person name="Birren B."/>
            <person name="Collins F.H."/>
        </authorList>
    </citation>
    <scope>NUCLEOTIDE SEQUENCE [LARGE SCALE GENOMIC DNA]</scope>
    <source>
        <strain evidence="10">JHB</strain>
    </source>
</reference>
<keyword evidence="3 8" id="KW-0812">Transmembrane</keyword>
<keyword evidence="4 8" id="KW-1133">Transmembrane helix</keyword>
<dbReference type="VEuPathDB" id="VectorBase:CQUJHB009027"/>
<evidence type="ECO:0000313" key="12">
    <source>
        <dbReference type="Proteomes" id="UP000002320"/>
    </source>
</evidence>
<evidence type="ECO:0000313" key="10">
    <source>
        <dbReference type="EMBL" id="EDS37228.1"/>
    </source>
</evidence>
<dbReference type="PANTHER" id="PTHR42643:SF30">
    <property type="entry name" value="IONOTROPIC RECEPTOR 40A-RELATED"/>
    <property type="match status" value="1"/>
</dbReference>
<dbReference type="AlphaFoldDB" id="B0WYW8"/>
<evidence type="ECO:0000256" key="9">
    <source>
        <dbReference type="SAM" id="SignalP"/>
    </source>
</evidence>
<dbReference type="EnsemblMetazoa" id="CPIJ012478-RA">
    <property type="protein sequence ID" value="CPIJ012478-PA"/>
    <property type="gene ID" value="CPIJ012478"/>
</dbReference>
<feature type="chain" id="PRO_5014567075" description="Ionotropic glutamate receptor L-glutamate and glycine-binding domain-containing protein" evidence="9">
    <location>
        <begin position="19"/>
        <end position="673"/>
    </location>
</feature>
<feature type="transmembrane region" description="Helical" evidence="8">
    <location>
        <begin position="410"/>
        <end position="431"/>
    </location>
</feature>
<dbReference type="KEGG" id="cqu:CpipJ_CPIJ012478"/>
<protein>
    <recommendedName>
        <fullName evidence="13">Ionotropic glutamate receptor L-glutamate and glycine-binding domain-containing protein</fullName>
    </recommendedName>
</protein>
<dbReference type="SUPFAM" id="SSF53850">
    <property type="entry name" value="Periplasmic binding protein-like II"/>
    <property type="match status" value="1"/>
</dbReference>
<keyword evidence="2" id="KW-1003">Cell membrane</keyword>
<dbReference type="eggNOG" id="ENOG502R92A">
    <property type="taxonomic scope" value="Eukaryota"/>
</dbReference>
<organism>
    <name type="scientific">Culex quinquefasciatus</name>
    <name type="common">Southern house mosquito</name>
    <name type="synonym">Culex pungens</name>
    <dbReference type="NCBI Taxonomy" id="7176"/>
    <lineage>
        <taxon>Eukaryota</taxon>
        <taxon>Metazoa</taxon>
        <taxon>Ecdysozoa</taxon>
        <taxon>Arthropoda</taxon>
        <taxon>Hexapoda</taxon>
        <taxon>Insecta</taxon>
        <taxon>Pterygota</taxon>
        <taxon>Neoptera</taxon>
        <taxon>Endopterygota</taxon>
        <taxon>Diptera</taxon>
        <taxon>Nematocera</taxon>
        <taxon>Culicoidea</taxon>
        <taxon>Culicidae</taxon>
        <taxon>Culicinae</taxon>
        <taxon>Culicini</taxon>
        <taxon>Culex</taxon>
        <taxon>Culex</taxon>
    </lineage>
</organism>
<feature type="transmembrane region" description="Helical" evidence="8">
    <location>
        <begin position="618"/>
        <end position="638"/>
    </location>
</feature>
<dbReference type="OMA" id="IMRERMN"/>
<keyword evidence="6" id="KW-0675">Receptor</keyword>
<evidence type="ECO:0000256" key="8">
    <source>
        <dbReference type="SAM" id="Phobius"/>
    </source>
</evidence>
<reference evidence="11" key="2">
    <citation type="submission" date="2020-05" db="UniProtKB">
        <authorList>
            <consortium name="EnsemblMetazoa"/>
        </authorList>
    </citation>
    <scope>IDENTIFICATION</scope>
    <source>
        <strain evidence="11">JHB</strain>
    </source>
</reference>
<evidence type="ECO:0000256" key="1">
    <source>
        <dbReference type="ARBA" id="ARBA00004651"/>
    </source>
</evidence>
<name>B0WYW8_CULQU</name>
<evidence type="ECO:0000256" key="3">
    <source>
        <dbReference type="ARBA" id="ARBA00022692"/>
    </source>
</evidence>
<evidence type="ECO:0000256" key="6">
    <source>
        <dbReference type="ARBA" id="ARBA00023170"/>
    </source>
</evidence>
<dbReference type="Proteomes" id="UP000002320">
    <property type="component" value="Unassembled WGS sequence"/>
</dbReference>
<dbReference type="GO" id="GO:0005886">
    <property type="term" value="C:plasma membrane"/>
    <property type="evidence" value="ECO:0007669"/>
    <property type="project" value="UniProtKB-SubCell"/>
</dbReference>